<dbReference type="GO" id="GO:0051539">
    <property type="term" value="F:4 iron, 4 sulfur cluster binding"/>
    <property type="evidence" value="ECO:0007669"/>
    <property type="project" value="UniProtKB-KW"/>
</dbReference>
<evidence type="ECO:0000259" key="6">
    <source>
        <dbReference type="PROSITE" id="PS51379"/>
    </source>
</evidence>
<evidence type="ECO:0000256" key="1">
    <source>
        <dbReference type="ARBA" id="ARBA00022485"/>
    </source>
</evidence>
<keyword evidence="1" id="KW-0004">4Fe-4S</keyword>
<dbReference type="Gene3D" id="1.10.1060.10">
    <property type="entry name" value="Alpha-helical ferredoxin"/>
    <property type="match status" value="1"/>
</dbReference>
<keyword evidence="2" id="KW-0479">Metal-binding</keyword>
<dbReference type="GO" id="GO:0016491">
    <property type="term" value="F:oxidoreductase activity"/>
    <property type="evidence" value="ECO:0007669"/>
    <property type="project" value="UniProtKB-ARBA"/>
</dbReference>
<dbReference type="PANTHER" id="PTHR32479:SF20">
    <property type="entry name" value="GLYCOLATE OXIDASE IRON-SULFUR SUBUNIT"/>
    <property type="match status" value="1"/>
</dbReference>
<dbReference type="InterPro" id="IPR017896">
    <property type="entry name" value="4Fe4S_Fe-S-bd"/>
</dbReference>
<reference evidence="7 8" key="1">
    <citation type="submission" date="2019-09" db="EMBL/GenBank/DDBJ databases">
        <title>Draft genome sequence of various Type strains from the CCUG.</title>
        <authorList>
            <person name="Pineiro-Iglesias B."/>
            <person name="Tunovic T."/>
            <person name="Unosson C."/>
            <person name="Inganas E."/>
            <person name="Ohlen M."/>
            <person name="Cardew S."/>
            <person name="Jensie-Markopoulos S."/>
            <person name="Salva-Serra F."/>
            <person name="Jaen-Luchoro D."/>
            <person name="Karlsson R."/>
            <person name="Svensson-Stadler L."/>
            <person name="Chun J."/>
            <person name="Moore E."/>
        </authorList>
    </citation>
    <scope>NUCLEOTIDE SEQUENCE [LARGE SCALE GENOMIC DNA]</scope>
    <source>
        <strain evidence="7 8">CCUG 32756T</strain>
    </source>
</reference>
<dbReference type="InterPro" id="IPR004017">
    <property type="entry name" value="Cys_rich_dom"/>
</dbReference>
<keyword evidence="5" id="KW-0411">Iron-sulfur</keyword>
<evidence type="ECO:0000256" key="4">
    <source>
        <dbReference type="ARBA" id="ARBA00023004"/>
    </source>
</evidence>
<keyword evidence="3" id="KW-0677">Repeat</keyword>
<dbReference type="PANTHER" id="PTHR32479">
    <property type="entry name" value="GLYCOLATE OXIDASE IRON-SULFUR SUBUNIT"/>
    <property type="match status" value="1"/>
</dbReference>
<evidence type="ECO:0000256" key="5">
    <source>
        <dbReference type="ARBA" id="ARBA00023014"/>
    </source>
</evidence>
<organism evidence="7 8">
    <name type="scientific">Helicobacter canis</name>
    <dbReference type="NCBI Taxonomy" id="29419"/>
    <lineage>
        <taxon>Bacteria</taxon>
        <taxon>Pseudomonadati</taxon>
        <taxon>Campylobacterota</taxon>
        <taxon>Epsilonproteobacteria</taxon>
        <taxon>Campylobacterales</taxon>
        <taxon>Helicobacteraceae</taxon>
        <taxon>Helicobacter</taxon>
    </lineage>
</organism>
<keyword evidence="4" id="KW-0408">Iron</keyword>
<dbReference type="EMBL" id="VXKE01000007">
    <property type="protein sequence ID" value="KAA8710461.1"/>
    <property type="molecule type" value="Genomic_DNA"/>
</dbReference>
<dbReference type="Proteomes" id="UP000323707">
    <property type="component" value="Unassembled WGS sequence"/>
</dbReference>
<protein>
    <submittedName>
        <fullName evidence="7">(Fe-S)-binding protein</fullName>
    </submittedName>
</protein>
<evidence type="ECO:0000256" key="3">
    <source>
        <dbReference type="ARBA" id="ARBA00022737"/>
    </source>
</evidence>
<dbReference type="Pfam" id="PF13183">
    <property type="entry name" value="Fer4_8"/>
    <property type="match status" value="1"/>
</dbReference>
<accession>A0A5M9QQK7</accession>
<evidence type="ECO:0000256" key="2">
    <source>
        <dbReference type="ARBA" id="ARBA00022723"/>
    </source>
</evidence>
<evidence type="ECO:0000313" key="7">
    <source>
        <dbReference type="EMBL" id="KAA8710461.1"/>
    </source>
</evidence>
<feature type="domain" description="4Fe-4S ferredoxin-type" evidence="6">
    <location>
        <begin position="52"/>
        <end position="83"/>
    </location>
</feature>
<dbReference type="RefSeq" id="WP_150336968.1">
    <property type="nucleotide sequence ID" value="NZ_JAERIX010000049.1"/>
</dbReference>
<dbReference type="GO" id="GO:0046872">
    <property type="term" value="F:metal ion binding"/>
    <property type="evidence" value="ECO:0007669"/>
    <property type="project" value="UniProtKB-KW"/>
</dbReference>
<dbReference type="PROSITE" id="PS00198">
    <property type="entry name" value="4FE4S_FER_1"/>
    <property type="match status" value="1"/>
</dbReference>
<dbReference type="PIRSF" id="PIRSF000139">
    <property type="entry name" value="Glc_ox_4Fe-4S"/>
    <property type="match status" value="1"/>
</dbReference>
<dbReference type="AlphaFoldDB" id="A0A5M9QQK7"/>
<dbReference type="PROSITE" id="PS51379">
    <property type="entry name" value="4FE4S_FER_2"/>
    <property type="match status" value="1"/>
</dbReference>
<dbReference type="SUPFAM" id="SSF46548">
    <property type="entry name" value="alpha-helical ferredoxin"/>
    <property type="match status" value="1"/>
</dbReference>
<evidence type="ECO:0000313" key="8">
    <source>
        <dbReference type="Proteomes" id="UP000323707"/>
    </source>
</evidence>
<dbReference type="InterPro" id="IPR009051">
    <property type="entry name" value="Helical_ferredxn"/>
</dbReference>
<dbReference type="InterPro" id="IPR017900">
    <property type="entry name" value="4Fe4S_Fe_S_CS"/>
</dbReference>
<comment type="caution">
    <text evidence="7">The sequence shown here is derived from an EMBL/GenBank/DDBJ whole genome shotgun (WGS) entry which is preliminary data.</text>
</comment>
<sequence length="493" mass="54878">MIDFKAIAQACVKCGKCIPTCTIYQIHREEVTSPRGYLDLVGAYARGELTLDKLTKEYFESCFLCTTCVQACPSNLSVDVAIEQIRIDIAKQYGIAWYKRAYFFLLRHRKLMDMVFRVVAFISPCLFKQGTQGNTLPFSKRVVFPFSKKSFLNTYSGLIPATTPKSQNLAHNKVAIFIGCLANYNYQNVGTSLLKILDKLGIDALVPKQECCGAPAFFTGDIASVLELIKRNIEYFESFIDEVDAILIPEATCAAMLMHDWENALKRDEQASTLIPRLRKLTSKMAMASQWLYHHTTLATLLESLGDSALGEHSADFGDFMATADLKSCSTIKSPKNYESPTAIPRILEEAKWAGRENAAPLESTFEKVDSSNRPTITYHDPCHAKKVLKIHREPRALLAKSHRIIEMSEPDRCCGFGGVSMQSDRYKLTLQAGAPKAQMIASTQAQIVSAECSACRMQLTNSLAQAQVKTKFMHPLELIASDLDSCTLAPQL</sequence>
<gene>
    <name evidence="7" type="ORF">F4V45_02820</name>
</gene>
<dbReference type="Pfam" id="PF02754">
    <property type="entry name" value="CCG"/>
    <property type="match status" value="2"/>
</dbReference>
<name>A0A5M9QQK7_9HELI</name>
<dbReference type="InterPro" id="IPR012257">
    <property type="entry name" value="Glc_ox_4Fe-4S"/>
</dbReference>
<proteinExistence type="predicted"/>